<comment type="similarity">
    <text evidence="1 7">Belongs to the acylphosphatase family.</text>
</comment>
<name>A0A160DWM4_9GAMM</name>
<feature type="domain" description="Acylphosphatase-like" evidence="8">
    <location>
        <begin position="3"/>
        <end position="88"/>
    </location>
</feature>
<dbReference type="AlphaFoldDB" id="A0A160DWM4"/>
<keyword evidence="10" id="KW-1185">Reference proteome</keyword>
<dbReference type="PROSITE" id="PS00151">
    <property type="entry name" value="ACYLPHOSPHATASE_2"/>
    <property type="match status" value="1"/>
</dbReference>
<dbReference type="PANTHER" id="PTHR47268">
    <property type="entry name" value="ACYLPHOSPHATASE"/>
    <property type="match status" value="1"/>
</dbReference>
<sequence>MPVVRYLVSGRVQGVGFRAATRAQALRLRLDGYARNRADGRVEVLAAGPDAALAALEAWLQRGPPAARVDAVQREDCDTPAPDGFVIR</sequence>
<dbReference type="KEGG" id="dko:I596_2664"/>
<protein>
    <recommendedName>
        <fullName evidence="3 5">Acylphosphatase</fullName>
        <ecNumber evidence="2 5">3.6.1.7</ecNumber>
    </recommendedName>
</protein>
<dbReference type="PANTHER" id="PTHR47268:SF4">
    <property type="entry name" value="ACYLPHOSPHATASE"/>
    <property type="match status" value="1"/>
</dbReference>
<feature type="active site" evidence="5">
    <location>
        <position position="36"/>
    </location>
</feature>
<dbReference type="InterPro" id="IPR001792">
    <property type="entry name" value="Acylphosphatase-like_dom"/>
</dbReference>
<keyword evidence="5 6" id="KW-0378">Hydrolase</keyword>
<dbReference type="SUPFAM" id="SSF54975">
    <property type="entry name" value="Acylphosphatase/BLUF domain-like"/>
    <property type="match status" value="1"/>
</dbReference>
<dbReference type="InterPro" id="IPR020456">
    <property type="entry name" value="Acylphosphatase"/>
</dbReference>
<evidence type="ECO:0000256" key="6">
    <source>
        <dbReference type="RuleBase" id="RU000553"/>
    </source>
</evidence>
<evidence type="ECO:0000256" key="1">
    <source>
        <dbReference type="ARBA" id="ARBA00005614"/>
    </source>
</evidence>
<evidence type="ECO:0000256" key="5">
    <source>
        <dbReference type="PROSITE-ProRule" id="PRU00520"/>
    </source>
</evidence>
<evidence type="ECO:0000256" key="4">
    <source>
        <dbReference type="ARBA" id="ARBA00047645"/>
    </source>
</evidence>
<dbReference type="EMBL" id="CP015249">
    <property type="protein sequence ID" value="ANB18660.1"/>
    <property type="molecule type" value="Genomic_DNA"/>
</dbReference>
<evidence type="ECO:0000256" key="2">
    <source>
        <dbReference type="ARBA" id="ARBA00012150"/>
    </source>
</evidence>
<dbReference type="PROSITE" id="PS00150">
    <property type="entry name" value="ACYLPHOSPHATASE_1"/>
    <property type="match status" value="1"/>
</dbReference>
<reference evidence="9 10" key="1">
    <citation type="submission" date="2016-04" db="EMBL/GenBank/DDBJ databases">
        <title>Complete genome sequence of Dokdonella koreensis DS-123T.</title>
        <authorList>
            <person name="Kim J.F."/>
            <person name="Lee H."/>
            <person name="Kwak M.-J."/>
        </authorList>
    </citation>
    <scope>NUCLEOTIDE SEQUENCE [LARGE SCALE GENOMIC DNA]</scope>
    <source>
        <strain evidence="9 10">DS-123</strain>
    </source>
</reference>
<dbReference type="NCBIfam" id="NF011018">
    <property type="entry name" value="PRK14446.1"/>
    <property type="match status" value="1"/>
</dbReference>
<dbReference type="EC" id="3.6.1.7" evidence="2 5"/>
<gene>
    <name evidence="9" type="ORF">I596_2664</name>
</gene>
<evidence type="ECO:0000259" key="8">
    <source>
        <dbReference type="PROSITE" id="PS51160"/>
    </source>
</evidence>
<evidence type="ECO:0000256" key="7">
    <source>
        <dbReference type="RuleBase" id="RU004168"/>
    </source>
</evidence>
<dbReference type="Gene3D" id="3.30.70.100">
    <property type="match status" value="1"/>
</dbReference>
<dbReference type="RefSeq" id="WP_067648428.1">
    <property type="nucleotide sequence ID" value="NZ_CP015249.1"/>
</dbReference>
<dbReference type="Pfam" id="PF00708">
    <property type="entry name" value="Acylphosphatase"/>
    <property type="match status" value="1"/>
</dbReference>
<dbReference type="GO" id="GO:0003998">
    <property type="term" value="F:acylphosphatase activity"/>
    <property type="evidence" value="ECO:0007669"/>
    <property type="project" value="UniProtKB-EC"/>
</dbReference>
<dbReference type="InterPro" id="IPR036046">
    <property type="entry name" value="Acylphosphatase-like_dom_sf"/>
</dbReference>
<dbReference type="Proteomes" id="UP000076830">
    <property type="component" value="Chromosome"/>
</dbReference>
<accession>A0A160DWM4</accession>
<comment type="catalytic activity">
    <reaction evidence="4 5 6">
        <text>an acyl phosphate + H2O = a carboxylate + phosphate + H(+)</text>
        <dbReference type="Rhea" id="RHEA:14965"/>
        <dbReference type="ChEBI" id="CHEBI:15377"/>
        <dbReference type="ChEBI" id="CHEBI:15378"/>
        <dbReference type="ChEBI" id="CHEBI:29067"/>
        <dbReference type="ChEBI" id="CHEBI:43474"/>
        <dbReference type="ChEBI" id="CHEBI:59918"/>
        <dbReference type="EC" id="3.6.1.7"/>
    </reaction>
</comment>
<dbReference type="InterPro" id="IPR017968">
    <property type="entry name" value="Acylphosphatase_CS"/>
</dbReference>
<evidence type="ECO:0000313" key="10">
    <source>
        <dbReference type="Proteomes" id="UP000076830"/>
    </source>
</evidence>
<evidence type="ECO:0000313" key="9">
    <source>
        <dbReference type="EMBL" id="ANB18660.1"/>
    </source>
</evidence>
<feature type="active site" evidence="5">
    <location>
        <position position="18"/>
    </location>
</feature>
<dbReference type="PROSITE" id="PS51160">
    <property type="entry name" value="ACYLPHOSPHATASE_3"/>
    <property type="match status" value="1"/>
</dbReference>
<evidence type="ECO:0000256" key="3">
    <source>
        <dbReference type="ARBA" id="ARBA00015991"/>
    </source>
</evidence>
<organism evidence="9 10">
    <name type="scientific">Dokdonella koreensis DS-123</name>
    <dbReference type="NCBI Taxonomy" id="1300342"/>
    <lineage>
        <taxon>Bacteria</taxon>
        <taxon>Pseudomonadati</taxon>
        <taxon>Pseudomonadota</taxon>
        <taxon>Gammaproteobacteria</taxon>
        <taxon>Lysobacterales</taxon>
        <taxon>Rhodanobacteraceae</taxon>
        <taxon>Dokdonella</taxon>
    </lineage>
</organism>
<proteinExistence type="inferred from homology"/>
<dbReference type="STRING" id="1300342.I596_2664"/>